<keyword evidence="2" id="KW-1185">Reference proteome</keyword>
<evidence type="ECO:0000313" key="2">
    <source>
        <dbReference type="Proteomes" id="UP000217790"/>
    </source>
</evidence>
<dbReference type="AlphaFoldDB" id="A0A2H3CZM6"/>
<dbReference type="EMBL" id="KZ293679">
    <property type="protein sequence ID" value="PBK87270.1"/>
    <property type="molecule type" value="Genomic_DNA"/>
</dbReference>
<reference evidence="2" key="1">
    <citation type="journal article" date="2017" name="Nat. Ecol. Evol.">
        <title>Genome expansion and lineage-specific genetic innovations in the forest pathogenic fungi Armillaria.</title>
        <authorList>
            <person name="Sipos G."/>
            <person name="Prasanna A.N."/>
            <person name="Walter M.C."/>
            <person name="O'Connor E."/>
            <person name="Balint B."/>
            <person name="Krizsan K."/>
            <person name="Kiss B."/>
            <person name="Hess J."/>
            <person name="Varga T."/>
            <person name="Slot J."/>
            <person name="Riley R."/>
            <person name="Boka B."/>
            <person name="Rigling D."/>
            <person name="Barry K."/>
            <person name="Lee J."/>
            <person name="Mihaltcheva S."/>
            <person name="LaButti K."/>
            <person name="Lipzen A."/>
            <person name="Waldron R."/>
            <person name="Moloney N.M."/>
            <person name="Sperisen C."/>
            <person name="Kredics L."/>
            <person name="Vagvoelgyi C."/>
            <person name="Patrignani A."/>
            <person name="Fitzpatrick D."/>
            <person name="Nagy I."/>
            <person name="Doyle S."/>
            <person name="Anderson J.B."/>
            <person name="Grigoriev I.V."/>
            <person name="Gueldener U."/>
            <person name="Muensterkoetter M."/>
            <person name="Nagy L.G."/>
        </authorList>
    </citation>
    <scope>NUCLEOTIDE SEQUENCE [LARGE SCALE GENOMIC DNA]</scope>
    <source>
        <strain evidence="2">Ar21-2</strain>
    </source>
</reference>
<name>A0A2H3CZM6_ARMGA</name>
<accession>A0A2H3CZM6</accession>
<sequence>MTTSEDWVVAHLHNPLDARRGNRLLEKNVRTIYGMLMEWLLPETMPAIPNPP</sequence>
<dbReference type="Proteomes" id="UP000217790">
    <property type="component" value="Unassembled WGS sequence"/>
</dbReference>
<protein>
    <submittedName>
        <fullName evidence="1">Uncharacterized protein</fullName>
    </submittedName>
</protein>
<dbReference type="InParanoid" id="A0A2H3CZM6"/>
<organism evidence="1 2">
    <name type="scientific">Armillaria gallica</name>
    <name type="common">Bulbous honey fungus</name>
    <name type="synonym">Armillaria bulbosa</name>
    <dbReference type="NCBI Taxonomy" id="47427"/>
    <lineage>
        <taxon>Eukaryota</taxon>
        <taxon>Fungi</taxon>
        <taxon>Dikarya</taxon>
        <taxon>Basidiomycota</taxon>
        <taxon>Agaricomycotina</taxon>
        <taxon>Agaricomycetes</taxon>
        <taxon>Agaricomycetidae</taxon>
        <taxon>Agaricales</taxon>
        <taxon>Marasmiineae</taxon>
        <taxon>Physalacriaceae</taxon>
        <taxon>Armillaria</taxon>
    </lineage>
</organism>
<evidence type="ECO:0000313" key="1">
    <source>
        <dbReference type="EMBL" id="PBK87270.1"/>
    </source>
</evidence>
<proteinExistence type="predicted"/>
<gene>
    <name evidence="1" type="ORF">ARMGADRAFT_462931</name>
</gene>